<evidence type="ECO:0000256" key="1">
    <source>
        <dbReference type="SAM" id="Phobius"/>
    </source>
</evidence>
<dbReference type="Proteomes" id="UP000617340">
    <property type="component" value="Unassembled WGS sequence"/>
</dbReference>
<keyword evidence="3" id="KW-1185">Reference proteome</keyword>
<dbReference type="EMBL" id="JACSDZ010000001">
    <property type="protein sequence ID" value="KAF7419028.1"/>
    <property type="molecule type" value="Genomic_DNA"/>
</dbReference>
<evidence type="ECO:0000313" key="2">
    <source>
        <dbReference type="EMBL" id="KAF7419028.1"/>
    </source>
</evidence>
<proteinExistence type="predicted"/>
<sequence length="90" mass="10007">MTEIFSYWPAVRYLRKVSRRNQVSPKHITSDPIPSCRAVPCHIVLGVITVFLLLATVAVAAAVRFVPSRKNNCPELFSAFLTGQRHLADG</sequence>
<keyword evidence="1" id="KW-0472">Membrane</keyword>
<keyword evidence="1" id="KW-1133">Transmembrane helix</keyword>
<accession>A0A834U751</accession>
<organism evidence="2 3">
    <name type="scientific">Vespula germanica</name>
    <name type="common">German yellow jacket</name>
    <name type="synonym">Paravespula germanica</name>
    <dbReference type="NCBI Taxonomy" id="30212"/>
    <lineage>
        <taxon>Eukaryota</taxon>
        <taxon>Metazoa</taxon>
        <taxon>Ecdysozoa</taxon>
        <taxon>Arthropoda</taxon>
        <taxon>Hexapoda</taxon>
        <taxon>Insecta</taxon>
        <taxon>Pterygota</taxon>
        <taxon>Neoptera</taxon>
        <taxon>Endopterygota</taxon>
        <taxon>Hymenoptera</taxon>
        <taxon>Apocrita</taxon>
        <taxon>Aculeata</taxon>
        <taxon>Vespoidea</taxon>
        <taxon>Vespidae</taxon>
        <taxon>Vespinae</taxon>
        <taxon>Vespula</taxon>
    </lineage>
</organism>
<dbReference type="AlphaFoldDB" id="A0A834U751"/>
<feature type="transmembrane region" description="Helical" evidence="1">
    <location>
        <begin position="43"/>
        <end position="66"/>
    </location>
</feature>
<gene>
    <name evidence="2" type="ORF">HZH68_001681</name>
</gene>
<comment type="caution">
    <text evidence="2">The sequence shown here is derived from an EMBL/GenBank/DDBJ whole genome shotgun (WGS) entry which is preliminary data.</text>
</comment>
<name>A0A834U751_VESGE</name>
<evidence type="ECO:0000313" key="3">
    <source>
        <dbReference type="Proteomes" id="UP000617340"/>
    </source>
</evidence>
<keyword evidence="1" id="KW-0812">Transmembrane</keyword>
<reference evidence="2" key="1">
    <citation type="journal article" date="2020" name="G3 (Bethesda)">
        <title>High-Quality Assemblies for Three Invasive Social Wasps from the &lt;i&gt;Vespula&lt;/i&gt; Genus.</title>
        <authorList>
            <person name="Harrop T.W.R."/>
            <person name="Guhlin J."/>
            <person name="McLaughlin G.M."/>
            <person name="Permina E."/>
            <person name="Stockwell P."/>
            <person name="Gilligan J."/>
            <person name="Le Lec M.F."/>
            <person name="Gruber M.A.M."/>
            <person name="Quinn O."/>
            <person name="Lovegrove M."/>
            <person name="Duncan E.J."/>
            <person name="Remnant E.J."/>
            <person name="Van Eeckhoven J."/>
            <person name="Graham B."/>
            <person name="Knapp R.A."/>
            <person name="Langford K.W."/>
            <person name="Kronenberg Z."/>
            <person name="Press M.O."/>
            <person name="Eacker S.M."/>
            <person name="Wilson-Rankin E.E."/>
            <person name="Purcell J."/>
            <person name="Lester P.J."/>
            <person name="Dearden P.K."/>
        </authorList>
    </citation>
    <scope>NUCLEOTIDE SEQUENCE</scope>
    <source>
        <strain evidence="2">Linc-1</strain>
    </source>
</reference>
<protein>
    <submittedName>
        <fullName evidence="2">Uncharacterized protein</fullName>
    </submittedName>
</protein>